<evidence type="ECO:0000313" key="1">
    <source>
        <dbReference type="EMBL" id="SDZ09582.1"/>
    </source>
</evidence>
<name>A0A1H3Q7R7_9BACI</name>
<organism evidence="1 2">
    <name type="scientific">Evansella caseinilytica</name>
    <dbReference type="NCBI Taxonomy" id="1503961"/>
    <lineage>
        <taxon>Bacteria</taxon>
        <taxon>Bacillati</taxon>
        <taxon>Bacillota</taxon>
        <taxon>Bacilli</taxon>
        <taxon>Bacillales</taxon>
        <taxon>Bacillaceae</taxon>
        <taxon>Evansella</taxon>
    </lineage>
</organism>
<dbReference type="InterPro" id="IPR011990">
    <property type="entry name" value="TPR-like_helical_dom_sf"/>
</dbReference>
<reference evidence="2" key="1">
    <citation type="submission" date="2016-10" db="EMBL/GenBank/DDBJ databases">
        <authorList>
            <person name="Varghese N."/>
            <person name="Submissions S."/>
        </authorList>
    </citation>
    <scope>NUCLEOTIDE SEQUENCE [LARGE SCALE GENOMIC DNA]</scope>
    <source>
        <strain evidence="2">SP</strain>
    </source>
</reference>
<dbReference type="Proteomes" id="UP000198935">
    <property type="component" value="Unassembled WGS sequence"/>
</dbReference>
<dbReference type="EMBL" id="FNPI01000006">
    <property type="protein sequence ID" value="SDZ09582.1"/>
    <property type="molecule type" value="Genomic_DNA"/>
</dbReference>
<evidence type="ECO:0008006" key="3">
    <source>
        <dbReference type="Google" id="ProtNLM"/>
    </source>
</evidence>
<dbReference type="AlphaFoldDB" id="A0A1H3Q7R7"/>
<dbReference type="STRING" id="1503961.SAMN05421736_10657"/>
<protein>
    <recommendedName>
        <fullName evidence="3">Tetratricopeptide repeat protein</fullName>
    </recommendedName>
</protein>
<dbReference type="SUPFAM" id="SSF48452">
    <property type="entry name" value="TPR-like"/>
    <property type="match status" value="1"/>
</dbReference>
<dbReference type="Gene3D" id="1.25.40.10">
    <property type="entry name" value="Tetratricopeptide repeat domain"/>
    <property type="match status" value="1"/>
</dbReference>
<sequence>MSESLLQQLEQLELYLLKEEKDNAKNLVFRMITTHPEDDIGYFFMAYYYSVLRQKEEAIRWIDEAVQRAPEKEAALAIAAGLYYDFSLNDLKRNELVETGLRLYPDNHFFHGLHAQINEQTNKQAASIGFLSGDDPP</sequence>
<keyword evidence="2" id="KW-1185">Reference proteome</keyword>
<evidence type="ECO:0000313" key="2">
    <source>
        <dbReference type="Proteomes" id="UP000198935"/>
    </source>
</evidence>
<proteinExistence type="predicted"/>
<gene>
    <name evidence="1" type="ORF">SAMN05421736_10657</name>
</gene>
<accession>A0A1H3Q7R7</accession>
<dbReference type="OrthoDB" id="2940457at2"/>